<sequence>MNVFVFFFILQTLPLTLQHVVGKFHDIPDCVEFFVNNKTPEISGILGEGKILDQNRYKAICQLYKNKYRFATLYDVNNKIPLFSAYKFVGKGNTTRKSEPWFIEPQLDGVNIQKMSKPSKVPNKGKYQATGEDYKQKPHVYDQGHLFPRQHTNDNATANSTFTLTNAVPQHYNFNRGKWCCVEKKVTKLISEQCEKSEAYVVTGAVPGSGKLNNKVNIPELMWTTFCCKDKNSASMVGLAYYGENKEASVVEPVSVQVLENHLKQKYRDINVFNGACHKELTLVNIAKKRKYNEKKCVQDDYCDDGSPPKKLKLVHIGKKRKYNEKKCVY</sequence>
<dbReference type="Proteomes" id="UP000261540">
    <property type="component" value="Unplaced"/>
</dbReference>
<reference evidence="4" key="2">
    <citation type="submission" date="2025-09" db="UniProtKB">
        <authorList>
            <consortium name="Ensembl"/>
        </authorList>
    </citation>
    <scope>IDENTIFICATION</scope>
</reference>
<dbReference type="SMART" id="SM00477">
    <property type="entry name" value="NUC"/>
    <property type="match status" value="1"/>
</dbReference>
<organism evidence="4 5">
    <name type="scientific">Paramormyrops kingsleyae</name>
    <dbReference type="NCBI Taxonomy" id="1676925"/>
    <lineage>
        <taxon>Eukaryota</taxon>
        <taxon>Metazoa</taxon>
        <taxon>Chordata</taxon>
        <taxon>Craniata</taxon>
        <taxon>Vertebrata</taxon>
        <taxon>Euteleostomi</taxon>
        <taxon>Actinopterygii</taxon>
        <taxon>Neopterygii</taxon>
        <taxon>Teleostei</taxon>
        <taxon>Osteoglossocephala</taxon>
        <taxon>Osteoglossomorpha</taxon>
        <taxon>Osteoglossiformes</taxon>
        <taxon>Mormyridae</taxon>
        <taxon>Paramormyrops</taxon>
    </lineage>
</organism>
<dbReference type="GO" id="GO:0046872">
    <property type="term" value="F:metal ion binding"/>
    <property type="evidence" value="ECO:0007669"/>
    <property type="project" value="InterPro"/>
</dbReference>
<dbReference type="GeneTree" id="ENSGT01030000234592"/>
<protein>
    <recommendedName>
        <fullName evidence="6">Endonuclease domain-containing 1 protein-like</fullName>
    </recommendedName>
</protein>
<dbReference type="SUPFAM" id="SSF54060">
    <property type="entry name" value="His-Me finger endonucleases"/>
    <property type="match status" value="1"/>
</dbReference>
<proteinExistence type="predicted"/>
<dbReference type="SMART" id="SM00892">
    <property type="entry name" value="Endonuclease_NS"/>
    <property type="match status" value="1"/>
</dbReference>
<dbReference type="PANTHER" id="PTHR21472">
    <property type="entry name" value="ENDONUCLEASE DOMAIN-CONTAINING 1 PROTEIN ENDOD1"/>
    <property type="match status" value="1"/>
</dbReference>
<evidence type="ECO:0000256" key="1">
    <source>
        <dbReference type="SAM" id="SignalP"/>
    </source>
</evidence>
<dbReference type="PANTHER" id="PTHR21472:SF15">
    <property type="entry name" value="ENDONUCLEASE DOMAIN-CONTAINING 1 PROTEIN-RELATED"/>
    <property type="match status" value="1"/>
</dbReference>
<keyword evidence="5" id="KW-1185">Reference proteome</keyword>
<dbReference type="InterPro" id="IPR044929">
    <property type="entry name" value="DNA/RNA_non-sp_Endonuclease_sf"/>
</dbReference>
<dbReference type="InterPro" id="IPR039015">
    <property type="entry name" value="ENDOD1"/>
</dbReference>
<dbReference type="STRING" id="1676925.ENSPKIP00000041582"/>
<feature type="domain" description="ENPP1-3/EXOG-like endonuclease/phosphodiesterase" evidence="2">
    <location>
        <begin position="67"/>
        <end position="274"/>
    </location>
</feature>
<feature type="signal peptide" evidence="1">
    <location>
        <begin position="1"/>
        <end position="18"/>
    </location>
</feature>
<feature type="domain" description="DNA/RNA non-specific endonuclease/pyrophosphatase/phosphodiesterase" evidence="3">
    <location>
        <begin position="66"/>
        <end position="273"/>
    </location>
</feature>
<dbReference type="InterPro" id="IPR001604">
    <property type="entry name" value="Endo_G_ENPP1-like_dom"/>
</dbReference>
<name>A0A3B3TE78_9TELE</name>
<evidence type="ECO:0008006" key="6">
    <source>
        <dbReference type="Google" id="ProtNLM"/>
    </source>
</evidence>
<dbReference type="Gene3D" id="3.40.570.10">
    <property type="entry name" value="Extracellular Endonuclease, subunit A"/>
    <property type="match status" value="1"/>
</dbReference>
<dbReference type="GO" id="GO:0003676">
    <property type="term" value="F:nucleic acid binding"/>
    <property type="evidence" value="ECO:0007669"/>
    <property type="project" value="InterPro"/>
</dbReference>
<dbReference type="AlphaFoldDB" id="A0A3B3TE78"/>
<evidence type="ECO:0000259" key="3">
    <source>
        <dbReference type="SMART" id="SM00892"/>
    </source>
</evidence>
<evidence type="ECO:0000313" key="5">
    <source>
        <dbReference type="Proteomes" id="UP000261540"/>
    </source>
</evidence>
<dbReference type="Pfam" id="PF01223">
    <property type="entry name" value="Endonuclease_NS"/>
    <property type="match status" value="1"/>
</dbReference>
<accession>A0A3B3TE78</accession>
<dbReference type="GO" id="GO:0016787">
    <property type="term" value="F:hydrolase activity"/>
    <property type="evidence" value="ECO:0007669"/>
    <property type="project" value="InterPro"/>
</dbReference>
<dbReference type="InterPro" id="IPR044925">
    <property type="entry name" value="His-Me_finger_sf"/>
</dbReference>
<reference evidence="4" key="1">
    <citation type="submission" date="2025-08" db="UniProtKB">
        <authorList>
            <consortium name="Ensembl"/>
        </authorList>
    </citation>
    <scope>IDENTIFICATION</scope>
</reference>
<dbReference type="Ensembl" id="ENSPKIT00000022618.1">
    <property type="protein sequence ID" value="ENSPKIP00000041582.1"/>
    <property type="gene ID" value="ENSPKIG00000018081.1"/>
</dbReference>
<feature type="chain" id="PRO_5017451263" description="Endonuclease domain-containing 1 protein-like" evidence="1">
    <location>
        <begin position="19"/>
        <end position="330"/>
    </location>
</feature>
<evidence type="ECO:0000259" key="2">
    <source>
        <dbReference type="SMART" id="SM00477"/>
    </source>
</evidence>
<dbReference type="InterPro" id="IPR020821">
    <property type="entry name" value="ENPP1-3/EXOG-like_nuc-like"/>
</dbReference>
<evidence type="ECO:0000313" key="4">
    <source>
        <dbReference type="Ensembl" id="ENSPKIP00000041582.1"/>
    </source>
</evidence>
<keyword evidence="1" id="KW-0732">Signal</keyword>